<accession>A0A6A6BW10</accession>
<dbReference type="GeneID" id="54572394"/>
<dbReference type="Pfam" id="PF01565">
    <property type="entry name" value="FAD_binding_4"/>
    <property type="match status" value="1"/>
</dbReference>
<evidence type="ECO:0000256" key="5">
    <source>
        <dbReference type="ARBA" id="ARBA00023002"/>
    </source>
</evidence>
<keyword evidence="6" id="KW-0732">Signal</keyword>
<reference evidence="8" key="1">
    <citation type="journal article" date="2020" name="Stud. Mycol.">
        <title>101 Dothideomycetes genomes: a test case for predicting lifestyles and emergence of pathogens.</title>
        <authorList>
            <person name="Haridas S."/>
            <person name="Albert R."/>
            <person name="Binder M."/>
            <person name="Bloem J."/>
            <person name="Labutti K."/>
            <person name="Salamov A."/>
            <person name="Andreopoulos B."/>
            <person name="Baker S."/>
            <person name="Barry K."/>
            <person name="Bills G."/>
            <person name="Bluhm B."/>
            <person name="Cannon C."/>
            <person name="Castanera R."/>
            <person name="Culley D."/>
            <person name="Daum C."/>
            <person name="Ezra D."/>
            <person name="Gonzalez J."/>
            <person name="Henrissat B."/>
            <person name="Kuo A."/>
            <person name="Liang C."/>
            <person name="Lipzen A."/>
            <person name="Lutzoni F."/>
            <person name="Magnuson J."/>
            <person name="Mondo S."/>
            <person name="Nolan M."/>
            <person name="Ohm R."/>
            <person name="Pangilinan J."/>
            <person name="Park H.-J."/>
            <person name="Ramirez L."/>
            <person name="Alfaro M."/>
            <person name="Sun H."/>
            <person name="Tritt A."/>
            <person name="Yoshinaga Y."/>
            <person name="Zwiers L.-H."/>
            <person name="Turgeon B."/>
            <person name="Goodwin S."/>
            <person name="Spatafora J."/>
            <person name="Crous P."/>
            <person name="Grigoriev I."/>
        </authorList>
    </citation>
    <scope>NUCLEOTIDE SEQUENCE</scope>
    <source>
        <strain evidence="8">ATCC 36951</strain>
    </source>
</reference>
<dbReference type="GO" id="GO:0016491">
    <property type="term" value="F:oxidoreductase activity"/>
    <property type="evidence" value="ECO:0007669"/>
    <property type="project" value="UniProtKB-KW"/>
</dbReference>
<dbReference type="PANTHER" id="PTHR42973">
    <property type="entry name" value="BINDING OXIDOREDUCTASE, PUTATIVE (AFU_ORTHOLOGUE AFUA_1G17690)-RELATED"/>
    <property type="match status" value="1"/>
</dbReference>
<keyword evidence="3" id="KW-0285">Flavoprotein</keyword>
<proteinExistence type="inferred from homology"/>
<protein>
    <recommendedName>
        <fullName evidence="7">FAD-binding PCMH-type domain-containing protein</fullName>
    </recommendedName>
</protein>
<feature type="chain" id="PRO_5025647633" description="FAD-binding PCMH-type domain-containing protein" evidence="6">
    <location>
        <begin position="20"/>
        <end position="586"/>
    </location>
</feature>
<feature type="signal peptide" evidence="6">
    <location>
        <begin position="1"/>
        <end position="19"/>
    </location>
</feature>
<feature type="domain" description="FAD-binding PCMH-type" evidence="7">
    <location>
        <begin position="120"/>
        <end position="300"/>
    </location>
</feature>
<dbReference type="InterPro" id="IPR036318">
    <property type="entry name" value="FAD-bd_PCMH-like_sf"/>
</dbReference>
<dbReference type="PROSITE" id="PS51387">
    <property type="entry name" value="FAD_PCMH"/>
    <property type="match status" value="1"/>
</dbReference>
<evidence type="ECO:0000313" key="8">
    <source>
        <dbReference type="EMBL" id="KAF2158981.1"/>
    </source>
</evidence>
<dbReference type="InterPro" id="IPR050416">
    <property type="entry name" value="FAD-linked_Oxidoreductase"/>
</dbReference>
<evidence type="ECO:0000259" key="7">
    <source>
        <dbReference type="PROSITE" id="PS51387"/>
    </source>
</evidence>
<dbReference type="InterPro" id="IPR012951">
    <property type="entry name" value="BBE"/>
</dbReference>
<keyword evidence="5" id="KW-0560">Oxidoreductase</keyword>
<dbReference type="AlphaFoldDB" id="A0A6A6BW10"/>
<evidence type="ECO:0000256" key="3">
    <source>
        <dbReference type="ARBA" id="ARBA00022630"/>
    </source>
</evidence>
<gene>
    <name evidence="8" type="ORF">M409DRAFT_71329</name>
</gene>
<evidence type="ECO:0000256" key="1">
    <source>
        <dbReference type="ARBA" id="ARBA00001974"/>
    </source>
</evidence>
<dbReference type="InterPro" id="IPR006094">
    <property type="entry name" value="Oxid_FAD_bind_N"/>
</dbReference>
<evidence type="ECO:0000313" key="9">
    <source>
        <dbReference type="Proteomes" id="UP000799537"/>
    </source>
</evidence>
<name>A0A6A6BW10_ZASCE</name>
<dbReference type="InterPro" id="IPR016169">
    <property type="entry name" value="FAD-bd_PCMH_sub2"/>
</dbReference>
<dbReference type="InterPro" id="IPR016166">
    <property type="entry name" value="FAD-bd_PCMH"/>
</dbReference>
<keyword evidence="4" id="KW-0274">FAD</keyword>
<evidence type="ECO:0000256" key="2">
    <source>
        <dbReference type="ARBA" id="ARBA00005466"/>
    </source>
</evidence>
<dbReference type="Proteomes" id="UP000799537">
    <property type="component" value="Unassembled WGS sequence"/>
</dbReference>
<evidence type="ECO:0000256" key="4">
    <source>
        <dbReference type="ARBA" id="ARBA00022827"/>
    </source>
</evidence>
<dbReference type="SUPFAM" id="SSF56176">
    <property type="entry name" value="FAD-binding/transporter-associated domain-like"/>
    <property type="match status" value="1"/>
</dbReference>
<comment type="cofactor">
    <cofactor evidence="1">
        <name>FAD</name>
        <dbReference type="ChEBI" id="CHEBI:57692"/>
    </cofactor>
</comment>
<sequence length="586" mass="63217">MARLRCFVYLSLLSCLCSAAPAATQHCKVLPGDAAWPSFTAWEQLNRTVEGRLIATVPEAAVCHRGGYAFAAYNESSCSALQVTWNAPETYEPVAGAIMNPYYQNQTCVPFTPFNQTCTLGNLVSYSINVACAEDVAAGIRFAGEHNIRLVIKNTGHDFTGGSTGEGALALWMWNLKSSTFVDNYTGIGDYHGPAITLGAGMAGYEAYYAVNARGYRIVGGDCPTVGITGGYAQGGGHSLLTGTYGMASDQVLEWEVVTANGSHLVATPFQNADLYWAMSGGGGGTYAVALSMTYKIYPESIVGSATLSFNATANSNATFTKALEAWWKATPSIVDGGASVLWGVEEGIFLLEGTTAPGLTAEEVGQLFAPFRQTLGNLSVQYTFAATQSPSYFDHFSAQVGGLPYGEYTGTYLEHSWLVPREILDNPDRVSNLSQTMINVVTEANPQAGDHIGCQSMSLKNVPPQYDNAVFPSWRDTIAICLVNALWNWTIPYSEMLERKAYIAHVIAPAMQAATPGGGSYRNEVDSWAFPQADTAKWQHGLFGVNYHRLREIKRKWDPASLFYANIAVGSEDWVVAADGRLCRA</sequence>
<dbReference type="EMBL" id="ML993644">
    <property type="protein sequence ID" value="KAF2158981.1"/>
    <property type="molecule type" value="Genomic_DNA"/>
</dbReference>
<evidence type="ECO:0000256" key="6">
    <source>
        <dbReference type="SAM" id="SignalP"/>
    </source>
</evidence>
<dbReference type="PANTHER" id="PTHR42973:SF39">
    <property type="entry name" value="FAD-BINDING PCMH-TYPE DOMAIN-CONTAINING PROTEIN"/>
    <property type="match status" value="1"/>
</dbReference>
<dbReference type="GO" id="GO:0071949">
    <property type="term" value="F:FAD binding"/>
    <property type="evidence" value="ECO:0007669"/>
    <property type="project" value="InterPro"/>
</dbReference>
<dbReference type="Gene3D" id="3.30.465.10">
    <property type="match status" value="2"/>
</dbReference>
<dbReference type="OrthoDB" id="9983560at2759"/>
<organism evidence="8 9">
    <name type="scientific">Zasmidium cellare ATCC 36951</name>
    <dbReference type="NCBI Taxonomy" id="1080233"/>
    <lineage>
        <taxon>Eukaryota</taxon>
        <taxon>Fungi</taxon>
        <taxon>Dikarya</taxon>
        <taxon>Ascomycota</taxon>
        <taxon>Pezizomycotina</taxon>
        <taxon>Dothideomycetes</taxon>
        <taxon>Dothideomycetidae</taxon>
        <taxon>Mycosphaerellales</taxon>
        <taxon>Mycosphaerellaceae</taxon>
        <taxon>Zasmidium</taxon>
    </lineage>
</organism>
<dbReference type="Pfam" id="PF08031">
    <property type="entry name" value="BBE"/>
    <property type="match status" value="1"/>
</dbReference>
<comment type="similarity">
    <text evidence="2">Belongs to the oxygen-dependent FAD-linked oxidoreductase family.</text>
</comment>
<keyword evidence="9" id="KW-1185">Reference proteome</keyword>
<dbReference type="RefSeq" id="XP_033659870.1">
    <property type="nucleotide sequence ID" value="XM_033819122.1"/>
</dbReference>